<dbReference type="InterPro" id="IPR058240">
    <property type="entry name" value="rSAM_sf"/>
</dbReference>
<dbReference type="GO" id="GO:0046872">
    <property type="term" value="F:metal ion binding"/>
    <property type="evidence" value="ECO:0007669"/>
    <property type="project" value="UniProtKB-UniRule"/>
</dbReference>
<comment type="similarity">
    <text evidence="1">Belongs to the anaerobic coproporphyrinogen-III oxidase family. HemW subfamily.</text>
</comment>
<dbReference type="SMART" id="SM00729">
    <property type="entry name" value="Elp3"/>
    <property type="match status" value="1"/>
</dbReference>
<dbReference type="AlphaFoldDB" id="A0A4R3KWM1"/>
<protein>
    <recommendedName>
        <fullName evidence="2">Heme chaperone HemW</fullName>
    </recommendedName>
</protein>
<dbReference type="GO" id="GO:0006779">
    <property type="term" value="P:porphyrin-containing compound biosynthetic process"/>
    <property type="evidence" value="ECO:0007669"/>
    <property type="project" value="InterPro"/>
</dbReference>
<evidence type="ECO:0000256" key="1">
    <source>
        <dbReference type="ARBA" id="ARBA00006100"/>
    </source>
</evidence>
<reference evidence="4 5" key="1">
    <citation type="submission" date="2019-03" db="EMBL/GenBank/DDBJ databases">
        <title>Genomic Encyclopedia of Type Strains, Phase IV (KMG-IV): sequencing the most valuable type-strain genomes for metagenomic binning, comparative biology and taxonomic classification.</title>
        <authorList>
            <person name="Goeker M."/>
        </authorList>
    </citation>
    <scope>NUCLEOTIDE SEQUENCE [LARGE SCALE GENOMIC DNA]</scope>
    <source>
        <strain evidence="4 5">DSM 21100</strain>
    </source>
</reference>
<dbReference type="NCBIfam" id="TIGR00539">
    <property type="entry name" value="hemN_rel"/>
    <property type="match status" value="1"/>
</dbReference>
<proteinExistence type="inferred from homology"/>
<evidence type="ECO:0000313" key="4">
    <source>
        <dbReference type="EMBL" id="TCS90179.1"/>
    </source>
</evidence>
<dbReference type="SUPFAM" id="SSF102114">
    <property type="entry name" value="Radical SAM enzymes"/>
    <property type="match status" value="1"/>
</dbReference>
<keyword evidence="2" id="KW-0949">S-adenosyl-L-methionine</keyword>
<dbReference type="SFLD" id="SFLDG01065">
    <property type="entry name" value="anaerobic_coproporphyrinogen-I"/>
    <property type="match status" value="1"/>
</dbReference>
<keyword evidence="2" id="KW-0411">Iron-sulfur</keyword>
<keyword evidence="2" id="KW-0004">4Fe-4S</keyword>
<dbReference type="Pfam" id="PF04055">
    <property type="entry name" value="Radical_SAM"/>
    <property type="match status" value="1"/>
</dbReference>
<dbReference type="GO" id="GO:0051539">
    <property type="term" value="F:4 iron, 4 sulfur cluster binding"/>
    <property type="evidence" value="ECO:0007669"/>
    <property type="project" value="UniProtKB-UniRule"/>
</dbReference>
<dbReference type="InterPro" id="IPR023404">
    <property type="entry name" value="rSAM_horseshoe"/>
</dbReference>
<keyword evidence="2" id="KW-0349">Heme</keyword>
<dbReference type="PANTHER" id="PTHR13932">
    <property type="entry name" value="COPROPORPHYRINIGEN III OXIDASE"/>
    <property type="match status" value="1"/>
</dbReference>
<dbReference type="PANTHER" id="PTHR13932:SF5">
    <property type="entry name" value="RADICAL S-ADENOSYL METHIONINE DOMAIN-CONTAINING PROTEIN 1, MITOCHONDRIAL"/>
    <property type="match status" value="1"/>
</dbReference>
<evidence type="ECO:0000313" key="5">
    <source>
        <dbReference type="Proteomes" id="UP000295807"/>
    </source>
</evidence>
<comment type="caution">
    <text evidence="4">The sequence shown here is derived from an EMBL/GenBank/DDBJ whole genome shotgun (WGS) entry which is preliminary data.</text>
</comment>
<dbReference type="InterPro" id="IPR007197">
    <property type="entry name" value="rSAM"/>
</dbReference>
<keyword evidence="5" id="KW-1185">Reference proteome</keyword>
<dbReference type="PROSITE" id="PS51918">
    <property type="entry name" value="RADICAL_SAM"/>
    <property type="match status" value="1"/>
</dbReference>
<dbReference type="SFLD" id="SFLDG01082">
    <property type="entry name" value="B12-binding_domain_containing"/>
    <property type="match status" value="1"/>
</dbReference>
<comment type="function">
    <text evidence="2">Probably acts as a heme chaperone, transferring heme to an unknown acceptor. Binds one molecule of heme per monomer, possibly covalently. Binds 1 [4Fe-4S] cluster. The cluster is coordinated with 3 cysteines and an exchangeable S-adenosyl-L-methionine.</text>
</comment>
<sequence length="376" mass="42246">MMPGIYIHIPFCKKACHYCDFHFSTNLKRRGEMLEALQREIWLRRDYLGGEELATIYIGGGTPSLLSPAELSALLETIGKFHPLAPSCEITLEANPDDLETANLAELRKTGINRLSIGVQSFFDEDLRWMNRAHTAAGALESIRRARNAGFDNLTADLIYGFPLLSDLKWLENIRTAIDLGIEHLSCYNLTVEEGTALSSFIKKGQEQNPSGEQGARQFELLMDETARNGFLHYEISNFCRPGFHSRHNTAYWQEKAYLGIGPSAHSYNGRSRSWNKSNNYAYIQAIGLDELPSGEESLTVNDRVNERIMTQLRTMWGLDLEKIAEDFGNEVLSELQAAAGEYTGKGWAEEKGGKLYLTRKGKLYADSIISGLFLV</sequence>
<keyword evidence="2" id="KW-0479">Metal-binding</keyword>
<accession>A0A4R3KWM1</accession>
<dbReference type="InterPro" id="IPR034505">
    <property type="entry name" value="Coproporphyrinogen-III_oxidase"/>
</dbReference>
<dbReference type="RefSeq" id="WP_225975134.1">
    <property type="nucleotide sequence ID" value="NZ_CP042432.1"/>
</dbReference>
<dbReference type="SFLD" id="SFLDS00029">
    <property type="entry name" value="Radical_SAM"/>
    <property type="match status" value="1"/>
</dbReference>
<dbReference type="Proteomes" id="UP000295807">
    <property type="component" value="Unassembled WGS sequence"/>
</dbReference>
<keyword evidence="2" id="KW-0963">Cytoplasm</keyword>
<organism evidence="4 5">
    <name type="scientific">Anseongella ginsenosidimutans</name>
    <dbReference type="NCBI Taxonomy" id="496056"/>
    <lineage>
        <taxon>Bacteria</taxon>
        <taxon>Pseudomonadati</taxon>
        <taxon>Bacteroidota</taxon>
        <taxon>Sphingobacteriia</taxon>
        <taxon>Sphingobacteriales</taxon>
        <taxon>Sphingobacteriaceae</taxon>
        <taxon>Anseongella</taxon>
    </lineage>
</organism>
<feature type="domain" description="Radical SAM core" evidence="3">
    <location>
        <begin position="1"/>
        <end position="232"/>
    </location>
</feature>
<keyword evidence="2" id="KW-0408">Iron</keyword>
<dbReference type="GO" id="GO:0005737">
    <property type="term" value="C:cytoplasm"/>
    <property type="evidence" value="ECO:0007669"/>
    <property type="project" value="UniProtKB-SubCell"/>
</dbReference>
<dbReference type="InterPro" id="IPR004559">
    <property type="entry name" value="HemW-like"/>
</dbReference>
<dbReference type="InterPro" id="IPR010723">
    <property type="entry name" value="HemN_C"/>
</dbReference>
<name>A0A4R3KWM1_9SPHI</name>
<dbReference type="EMBL" id="SMAD01000001">
    <property type="protein sequence ID" value="TCS90179.1"/>
    <property type="molecule type" value="Genomic_DNA"/>
</dbReference>
<dbReference type="Gene3D" id="3.80.30.20">
    <property type="entry name" value="tm_1862 like domain"/>
    <property type="match status" value="1"/>
</dbReference>
<dbReference type="Pfam" id="PF06969">
    <property type="entry name" value="HemN_C"/>
    <property type="match status" value="1"/>
</dbReference>
<dbReference type="GO" id="GO:0004109">
    <property type="term" value="F:coproporphyrinogen oxidase activity"/>
    <property type="evidence" value="ECO:0007669"/>
    <property type="project" value="InterPro"/>
</dbReference>
<keyword evidence="2" id="KW-0143">Chaperone</keyword>
<comment type="subcellular location">
    <subcellularLocation>
        <location evidence="2">Cytoplasm</location>
    </subcellularLocation>
</comment>
<dbReference type="SFLD" id="SFLDF00562">
    <property type="entry name" value="HemN-like__clustered_with_heat"/>
    <property type="match status" value="1"/>
</dbReference>
<evidence type="ECO:0000256" key="2">
    <source>
        <dbReference type="RuleBase" id="RU364116"/>
    </source>
</evidence>
<gene>
    <name evidence="4" type="ORF">EDD80_101378</name>
</gene>
<dbReference type="InterPro" id="IPR006638">
    <property type="entry name" value="Elp3/MiaA/NifB-like_rSAM"/>
</dbReference>
<dbReference type="SFLD" id="SFLDF00288">
    <property type="entry name" value="HemN-like__clustered_with_nucl"/>
    <property type="match status" value="1"/>
</dbReference>
<evidence type="ECO:0000259" key="3">
    <source>
        <dbReference type="PROSITE" id="PS51918"/>
    </source>
</evidence>